<reference evidence="3" key="3">
    <citation type="submission" date="2023-03" db="EMBL/GenBank/DDBJ databases">
        <title>Draft genome sequence of a Mycolicibacterium mageritense strain H4_3_1 isolated from a hybrid biological-inorganic system reactor.</title>
        <authorList>
            <person name="Feng X."/>
            <person name="Kazama D."/>
            <person name="Sato K."/>
            <person name="Kobayashi H."/>
        </authorList>
    </citation>
    <scope>NUCLEOTIDE SEQUENCE</scope>
    <source>
        <strain evidence="3">H4_3_1</strain>
    </source>
</reference>
<accession>A0AAI8TXL0</accession>
<organism evidence="3 5">
    <name type="scientific">Mycolicibacterium mageritense</name>
    <name type="common">Mycobacterium mageritense</name>
    <dbReference type="NCBI Taxonomy" id="53462"/>
    <lineage>
        <taxon>Bacteria</taxon>
        <taxon>Bacillati</taxon>
        <taxon>Actinomycetota</taxon>
        <taxon>Actinomycetes</taxon>
        <taxon>Mycobacteriales</taxon>
        <taxon>Mycobacteriaceae</taxon>
        <taxon>Mycolicibacterium</taxon>
    </lineage>
</organism>
<dbReference type="Proteomes" id="UP000465622">
    <property type="component" value="Chromosome"/>
</dbReference>
<dbReference type="SMART" id="SM00479">
    <property type="entry name" value="EXOIII"/>
    <property type="match status" value="1"/>
</dbReference>
<evidence type="ECO:0000313" key="3">
    <source>
        <dbReference type="EMBL" id="BDY30709.1"/>
    </source>
</evidence>
<reference evidence="2 4" key="1">
    <citation type="journal article" date="2019" name="Emerg. Microbes Infect.">
        <title>Comprehensive subspecies identification of 175 nontuberculous mycobacteria species based on 7547 genomic profiles.</title>
        <authorList>
            <person name="Matsumoto Y."/>
            <person name="Kinjo T."/>
            <person name="Motooka D."/>
            <person name="Nabeya D."/>
            <person name="Jung N."/>
            <person name="Uechi K."/>
            <person name="Horii T."/>
            <person name="Iida T."/>
            <person name="Fujita J."/>
            <person name="Nakamura S."/>
        </authorList>
    </citation>
    <scope>NUCLEOTIDE SEQUENCE [LARGE SCALE GENOMIC DNA]</scope>
    <source>
        <strain evidence="2 4">JCM 12375</strain>
    </source>
</reference>
<dbReference type="RefSeq" id="WP_036427949.1">
    <property type="nucleotide sequence ID" value="NZ_AP022567.1"/>
</dbReference>
<dbReference type="InterPro" id="IPR012337">
    <property type="entry name" value="RNaseH-like_sf"/>
</dbReference>
<dbReference type="AlphaFoldDB" id="A0AAI8TXL0"/>
<sequence>MRPLVFLDTETTGLHTDRQPWEIALIRRDDTGDTRTVLYIDLADLDLDAAEPAGLRVSRFSSRHPQVVYGSIRLPSVYRERDAAVIVREWTSGATIVGVVPSFDTFCLTRMLARHRLTPQWCPDVIDVVPMAARIIRKYGRTPETDCARLSQQCGVRPPGAGHRHTALGDARWAMRWYDNLDARLVNQVSR</sequence>
<dbReference type="SUPFAM" id="SSF53098">
    <property type="entry name" value="Ribonuclease H-like"/>
    <property type="match status" value="1"/>
</dbReference>
<dbReference type="Gene3D" id="3.30.420.10">
    <property type="entry name" value="Ribonuclease H-like superfamily/Ribonuclease H"/>
    <property type="match status" value="1"/>
</dbReference>
<dbReference type="GO" id="GO:0003676">
    <property type="term" value="F:nucleic acid binding"/>
    <property type="evidence" value="ECO:0007669"/>
    <property type="project" value="InterPro"/>
</dbReference>
<feature type="domain" description="Exonuclease" evidence="1">
    <location>
        <begin position="3"/>
        <end position="187"/>
    </location>
</feature>
<gene>
    <name evidence="3" type="ORF">hbim_04655</name>
    <name evidence="2" type="ORF">MMAGJ_51080</name>
</gene>
<dbReference type="EMBL" id="AP027452">
    <property type="protein sequence ID" value="BDY30709.1"/>
    <property type="molecule type" value="Genomic_DNA"/>
</dbReference>
<dbReference type="EMBL" id="AP022567">
    <property type="protein sequence ID" value="BBX35826.1"/>
    <property type="molecule type" value="Genomic_DNA"/>
</dbReference>
<proteinExistence type="predicted"/>
<dbReference type="GO" id="GO:0004527">
    <property type="term" value="F:exonuclease activity"/>
    <property type="evidence" value="ECO:0007669"/>
    <property type="project" value="UniProtKB-ARBA"/>
</dbReference>
<evidence type="ECO:0000259" key="1">
    <source>
        <dbReference type="SMART" id="SM00479"/>
    </source>
</evidence>
<reference evidence="2" key="2">
    <citation type="submission" date="2020-02" db="EMBL/GenBank/DDBJ databases">
        <authorList>
            <person name="Matsumoto Y."/>
            <person name="Motooka D."/>
            <person name="Nakamura S."/>
        </authorList>
    </citation>
    <scope>NUCLEOTIDE SEQUENCE</scope>
    <source>
        <strain evidence="2">JCM 12375</strain>
    </source>
</reference>
<evidence type="ECO:0000313" key="2">
    <source>
        <dbReference type="EMBL" id="BBX35826.1"/>
    </source>
</evidence>
<name>A0AAI8TXL0_MYCME</name>
<protein>
    <recommendedName>
        <fullName evidence="1">Exonuclease domain-containing protein</fullName>
    </recommendedName>
</protein>
<dbReference type="InterPro" id="IPR036397">
    <property type="entry name" value="RNaseH_sf"/>
</dbReference>
<evidence type="ECO:0000313" key="5">
    <source>
        <dbReference type="Proteomes" id="UP001241092"/>
    </source>
</evidence>
<keyword evidence="4" id="KW-1185">Reference proteome</keyword>
<dbReference type="InterPro" id="IPR013520">
    <property type="entry name" value="Ribonucl_H"/>
</dbReference>
<dbReference type="Proteomes" id="UP001241092">
    <property type="component" value="Chromosome"/>
</dbReference>
<evidence type="ECO:0000313" key="4">
    <source>
        <dbReference type="Proteomes" id="UP000465622"/>
    </source>
</evidence>